<accession>A0A915J6V8</accession>
<proteinExistence type="predicted"/>
<keyword evidence="1" id="KW-0472">Membrane</keyword>
<dbReference type="Proteomes" id="UP000887565">
    <property type="component" value="Unplaced"/>
</dbReference>
<protein>
    <submittedName>
        <fullName evidence="3">Uncharacterized protein</fullName>
    </submittedName>
</protein>
<keyword evidence="1" id="KW-0812">Transmembrane</keyword>
<keyword evidence="1" id="KW-1133">Transmembrane helix</keyword>
<keyword evidence="2" id="KW-1185">Reference proteome</keyword>
<reference evidence="3" key="1">
    <citation type="submission" date="2022-11" db="UniProtKB">
        <authorList>
            <consortium name="WormBaseParasite"/>
        </authorList>
    </citation>
    <scope>IDENTIFICATION</scope>
</reference>
<organism evidence="2 3">
    <name type="scientific">Romanomermis culicivorax</name>
    <name type="common">Nematode worm</name>
    <dbReference type="NCBI Taxonomy" id="13658"/>
    <lineage>
        <taxon>Eukaryota</taxon>
        <taxon>Metazoa</taxon>
        <taxon>Ecdysozoa</taxon>
        <taxon>Nematoda</taxon>
        <taxon>Enoplea</taxon>
        <taxon>Dorylaimia</taxon>
        <taxon>Mermithida</taxon>
        <taxon>Mermithoidea</taxon>
        <taxon>Mermithidae</taxon>
        <taxon>Romanomermis</taxon>
    </lineage>
</organism>
<evidence type="ECO:0000256" key="1">
    <source>
        <dbReference type="SAM" id="Phobius"/>
    </source>
</evidence>
<sequence>MDDVEAAASPFDEEANKHETAFWAPDSLFWADCRSFNPSSSITTGLISFIYNIKAFNGFLMCGLNEVDEEDVKSTSLTKSPVFSLLLAISVGSLIMATLVDSGAFVIRHRGQ</sequence>
<evidence type="ECO:0000313" key="3">
    <source>
        <dbReference type="WBParaSite" id="nRc.2.0.1.t22202-RA"/>
    </source>
</evidence>
<feature type="transmembrane region" description="Helical" evidence="1">
    <location>
        <begin position="82"/>
        <end position="107"/>
    </location>
</feature>
<dbReference type="WBParaSite" id="nRc.2.0.1.t22202-RA">
    <property type="protein sequence ID" value="nRc.2.0.1.t22202-RA"/>
    <property type="gene ID" value="nRc.2.0.1.g22202"/>
</dbReference>
<dbReference type="AlphaFoldDB" id="A0A915J6V8"/>
<name>A0A915J6V8_ROMCU</name>
<evidence type="ECO:0000313" key="2">
    <source>
        <dbReference type="Proteomes" id="UP000887565"/>
    </source>
</evidence>